<dbReference type="Proteomes" id="UP000473325">
    <property type="component" value="Unassembled WGS sequence"/>
</dbReference>
<dbReference type="EMBL" id="WUEK01000005">
    <property type="protein sequence ID" value="MXG89718.1"/>
    <property type="molecule type" value="Genomic_DNA"/>
</dbReference>
<keyword evidence="2" id="KW-1185">Reference proteome</keyword>
<organism evidence="1 2">
    <name type="scientific">Nocardioides flavescens</name>
    <dbReference type="NCBI Taxonomy" id="2691959"/>
    <lineage>
        <taxon>Bacteria</taxon>
        <taxon>Bacillati</taxon>
        <taxon>Actinomycetota</taxon>
        <taxon>Actinomycetes</taxon>
        <taxon>Propionibacteriales</taxon>
        <taxon>Nocardioidaceae</taxon>
        <taxon>Nocardioides</taxon>
    </lineage>
</organism>
<protein>
    <submittedName>
        <fullName evidence="1">Uncharacterized protein</fullName>
    </submittedName>
</protein>
<name>A0A6L7EWF0_9ACTN</name>
<reference evidence="1 2" key="1">
    <citation type="submission" date="2019-12" db="EMBL/GenBank/DDBJ databases">
        <authorList>
            <person name="Kun Z."/>
        </authorList>
    </citation>
    <scope>NUCLEOTIDE SEQUENCE [LARGE SCALE GENOMIC DNA]</scope>
    <source>
        <strain evidence="1 2">YIM 123512</strain>
    </source>
</reference>
<evidence type="ECO:0000313" key="1">
    <source>
        <dbReference type="EMBL" id="MXG89718.1"/>
    </source>
</evidence>
<dbReference type="RefSeq" id="WP_160877475.1">
    <property type="nucleotide sequence ID" value="NZ_WUEK01000005.1"/>
</dbReference>
<accession>A0A6L7EWF0</accession>
<sequence length="156" mass="16154">MELLLRRTLTTVAVLTVTLLTALAVLTAASSGGATGAPTPVLGSPSYMAPYGVGWGTAHPRVIDNGGDPSGSVKALRWRSWGEPTTKARGLTPIFRPGGGYYRKPARIVLRATDLGTCGAATEAYTRLEFRVAKVPGGSVSGPWRPWAGSADLCGG</sequence>
<comment type="caution">
    <text evidence="1">The sequence shown here is derived from an EMBL/GenBank/DDBJ whole genome shotgun (WGS) entry which is preliminary data.</text>
</comment>
<gene>
    <name evidence="1" type="ORF">GRQ65_09165</name>
</gene>
<dbReference type="AlphaFoldDB" id="A0A6L7EWF0"/>
<proteinExistence type="predicted"/>
<evidence type="ECO:0000313" key="2">
    <source>
        <dbReference type="Proteomes" id="UP000473325"/>
    </source>
</evidence>